<proteinExistence type="predicted"/>
<dbReference type="Proteomes" id="UP001195483">
    <property type="component" value="Unassembled WGS sequence"/>
</dbReference>
<evidence type="ECO:0000313" key="1">
    <source>
        <dbReference type="EMBL" id="KAK3598577.1"/>
    </source>
</evidence>
<reference evidence="1" key="3">
    <citation type="submission" date="2023-05" db="EMBL/GenBank/DDBJ databases">
        <authorList>
            <person name="Smith C.H."/>
        </authorList>
    </citation>
    <scope>NUCLEOTIDE SEQUENCE</scope>
    <source>
        <strain evidence="1">CHS0354</strain>
        <tissue evidence="1">Mantle</tissue>
    </source>
</reference>
<dbReference type="AlphaFoldDB" id="A0AAE0W2Z9"/>
<gene>
    <name evidence="1" type="ORF">CHS0354_009770</name>
</gene>
<reference evidence="1" key="1">
    <citation type="journal article" date="2021" name="Genome Biol. Evol.">
        <title>A High-Quality Reference Genome for a Parasitic Bivalve with Doubly Uniparental Inheritance (Bivalvia: Unionida).</title>
        <authorList>
            <person name="Smith C.H."/>
        </authorList>
    </citation>
    <scope>NUCLEOTIDE SEQUENCE</scope>
    <source>
        <strain evidence="1">CHS0354</strain>
    </source>
</reference>
<sequence length="94" mass="10537">METGVLYDAYSRRSIEIICGDVNADPPKEVVQKGTRHGYSLAWSRGKPDPHPSRCQDLMHPIAIDQGHDMATTWHGLEESLILTYLDVRTSCTP</sequence>
<organism evidence="1 2">
    <name type="scientific">Potamilus streckersoni</name>
    <dbReference type="NCBI Taxonomy" id="2493646"/>
    <lineage>
        <taxon>Eukaryota</taxon>
        <taxon>Metazoa</taxon>
        <taxon>Spiralia</taxon>
        <taxon>Lophotrochozoa</taxon>
        <taxon>Mollusca</taxon>
        <taxon>Bivalvia</taxon>
        <taxon>Autobranchia</taxon>
        <taxon>Heteroconchia</taxon>
        <taxon>Palaeoheterodonta</taxon>
        <taxon>Unionida</taxon>
        <taxon>Unionoidea</taxon>
        <taxon>Unionidae</taxon>
        <taxon>Ambleminae</taxon>
        <taxon>Lampsilini</taxon>
        <taxon>Potamilus</taxon>
    </lineage>
</organism>
<comment type="caution">
    <text evidence="1">The sequence shown here is derived from an EMBL/GenBank/DDBJ whole genome shotgun (WGS) entry which is preliminary data.</text>
</comment>
<reference evidence="1" key="2">
    <citation type="journal article" date="2021" name="Genome Biol. Evol.">
        <title>Developing a high-quality reference genome for a parasitic bivalve with doubly uniparental inheritance (Bivalvia: Unionida).</title>
        <authorList>
            <person name="Smith C.H."/>
        </authorList>
    </citation>
    <scope>NUCLEOTIDE SEQUENCE</scope>
    <source>
        <strain evidence="1">CHS0354</strain>
        <tissue evidence="1">Mantle</tissue>
    </source>
</reference>
<name>A0AAE0W2Z9_9BIVA</name>
<evidence type="ECO:0000313" key="2">
    <source>
        <dbReference type="Proteomes" id="UP001195483"/>
    </source>
</evidence>
<accession>A0AAE0W2Z9</accession>
<dbReference type="EMBL" id="JAEAOA010000623">
    <property type="protein sequence ID" value="KAK3598577.1"/>
    <property type="molecule type" value="Genomic_DNA"/>
</dbReference>
<protein>
    <submittedName>
        <fullName evidence="1">Uncharacterized protein</fullName>
    </submittedName>
</protein>
<keyword evidence="2" id="KW-1185">Reference proteome</keyword>